<dbReference type="SUPFAM" id="SSF47473">
    <property type="entry name" value="EF-hand"/>
    <property type="match status" value="1"/>
</dbReference>
<evidence type="ECO:0000313" key="6">
    <source>
        <dbReference type="Proteomes" id="UP000678393"/>
    </source>
</evidence>
<feature type="domain" description="EF-hand" evidence="4">
    <location>
        <begin position="116"/>
        <end position="151"/>
    </location>
</feature>
<accession>A0A8S3YCE2</accession>
<dbReference type="PANTHER" id="PTHR23055:SF60">
    <property type="entry name" value="CALAXIN"/>
    <property type="match status" value="1"/>
</dbReference>
<dbReference type="SMART" id="SM00054">
    <property type="entry name" value="EFh"/>
    <property type="match status" value="2"/>
</dbReference>
<name>A0A8S3YCE2_9EUPU</name>
<evidence type="ECO:0000259" key="4">
    <source>
        <dbReference type="PROSITE" id="PS50222"/>
    </source>
</evidence>
<dbReference type="EMBL" id="CAJHNH020000051">
    <property type="protein sequence ID" value="CAG5114893.1"/>
    <property type="molecule type" value="Genomic_DNA"/>
</dbReference>
<proteinExistence type="predicted"/>
<feature type="non-terminal residue" evidence="5">
    <location>
        <position position="167"/>
    </location>
</feature>
<dbReference type="Gene3D" id="1.10.238.10">
    <property type="entry name" value="EF-hand"/>
    <property type="match status" value="1"/>
</dbReference>
<evidence type="ECO:0000256" key="1">
    <source>
        <dbReference type="ARBA" id="ARBA00022723"/>
    </source>
</evidence>
<dbReference type="GO" id="GO:0005509">
    <property type="term" value="F:calcium ion binding"/>
    <property type="evidence" value="ECO:0007669"/>
    <property type="project" value="InterPro"/>
</dbReference>
<reference evidence="5" key="1">
    <citation type="submission" date="2021-04" db="EMBL/GenBank/DDBJ databases">
        <authorList>
            <consortium name="Molecular Ecology Group"/>
        </authorList>
    </citation>
    <scope>NUCLEOTIDE SEQUENCE</scope>
</reference>
<dbReference type="InterPro" id="IPR002048">
    <property type="entry name" value="EF_hand_dom"/>
</dbReference>
<protein>
    <recommendedName>
        <fullName evidence="4">EF-hand domain-containing protein</fullName>
    </recommendedName>
</protein>
<keyword evidence="6" id="KW-1185">Reference proteome</keyword>
<dbReference type="PANTHER" id="PTHR23055">
    <property type="entry name" value="CALCIUM BINDING PROTEINS"/>
    <property type="match status" value="1"/>
</dbReference>
<feature type="domain" description="EF-hand" evidence="4">
    <location>
        <begin position="72"/>
        <end position="107"/>
    </location>
</feature>
<dbReference type="CDD" id="cd00051">
    <property type="entry name" value="EFh"/>
    <property type="match status" value="1"/>
</dbReference>
<dbReference type="InterPro" id="IPR018247">
    <property type="entry name" value="EF_Hand_1_Ca_BS"/>
</dbReference>
<dbReference type="PROSITE" id="PS50222">
    <property type="entry name" value="EF_HAND_2"/>
    <property type="match status" value="2"/>
</dbReference>
<organism evidence="5 6">
    <name type="scientific">Candidula unifasciata</name>
    <dbReference type="NCBI Taxonomy" id="100452"/>
    <lineage>
        <taxon>Eukaryota</taxon>
        <taxon>Metazoa</taxon>
        <taxon>Spiralia</taxon>
        <taxon>Lophotrochozoa</taxon>
        <taxon>Mollusca</taxon>
        <taxon>Gastropoda</taxon>
        <taxon>Heterobranchia</taxon>
        <taxon>Euthyneura</taxon>
        <taxon>Panpulmonata</taxon>
        <taxon>Eupulmonata</taxon>
        <taxon>Stylommatophora</taxon>
        <taxon>Helicina</taxon>
        <taxon>Helicoidea</taxon>
        <taxon>Geomitridae</taxon>
        <taxon>Candidula</taxon>
    </lineage>
</organism>
<keyword evidence="2" id="KW-0677">Repeat</keyword>
<comment type="caution">
    <text evidence="5">The sequence shown here is derived from an EMBL/GenBank/DDBJ whole genome shotgun (WGS) entry which is preliminary data.</text>
</comment>
<dbReference type="InterPro" id="IPR028846">
    <property type="entry name" value="Recoverin"/>
</dbReference>
<dbReference type="Proteomes" id="UP000678393">
    <property type="component" value="Unassembled WGS sequence"/>
</dbReference>
<keyword evidence="1" id="KW-0479">Metal-binding</keyword>
<dbReference type="InterPro" id="IPR011992">
    <property type="entry name" value="EF-hand-dom_pair"/>
</dbReference>
<sequence>LEPNLVENVLQYAKNLVVPGTHDITDNVFMSQMMSRFHITSLIMVNQMFEAKRRSIPLEDYCWCICIFLSDDIDLKINWVFSVYDANDDGSLSRMELYILLKPCVLHSDEMETEEAIKDLIDIVMAVVDVNKNGSVDLEEFRILVKKNVLYIDLLGQCLPQKQAVKG</sequence>
<dbReference type="PROSITE" id="PS00018">
    <property type="entry name" value="EF_HAND_1"/>
    <property type="match status" value="2"/>
</dbReference>
<evidence type="ECO:0000256" key="2">
    <source>
        <dbReference type="ARBA" id="ARBA00022737"/>
    </source>
</evidence>
<evidence type="ECO:0000256" key="3">
    <source>
        <dbReference type="ARBA" id="ARBA00022837"/>
    </source>
</evidence>
<keyword evidence="3" id="KW-0106">Calcium</keyword>
<evidence type="ECO:0000313" key="5">
    <source>
        <dbReference type="EMBL" id="CAG5114893.1"/>
    </source>
</evidence>
<dbReference type="AlphaFoldDB" id="A0A8S3YCE2"/>
<dbReference type="OrthoDB" id="426654at2759"/>
<dbReference type="Pfam" id="PF13499">
    <property type="entry name" value="EF-hand_7"/>
    <property type="match status" value="1"/>
</dbReference>
<gene>
    <name evidence="5" type="ORF">CUNI_LOCUS451</name>
</gene>